<dbReference type="EMBL" id="CP038613">
    <property type="protein sequence ID" value="QBY42286.1"/>
    <property type="molecule type" value="Genomic_DNA"/>
</dbReference>
<dbReference type="RefSeq" id="WP_167876655.1">
    <property type="nucleotide sequence ID" value="NZ_CP038613.1"/>
</dbReference>
<organism evidence="1 2">
    <name type="scientific">Arsenophonus nasoniae</name>
    <name type="common">son-killer infecting Nasonia vitripennis</name>
    <dbReference type="NCBI Taxonomy" id="638"/>
    <lineage>
        <taxon>Bacteria</taxon>
        <taxon>Pseudomonadati</taxon>
        <taxon>Pseudomonadota</taxon>
        <taxon>Gammaproteobacteria</taxon>
        <taxon>Enterobacterales</taxon>
        <taxon>Morganellaceae</taxon>
        <taxon>Arsenophonus</taxon>
    </lineage>
</organism>
<evidence type="ECO:0000313" key="1">
    <source>
        <dbReference type="EMBL" id="QBY42286.1"/>
    </source>
</evidence>
<sequence>MMNNHPHPDNPPGMMLFFLLMLLLGGAFDADAARPPQAALPYCNGQQIL</sequence>
<proteinExistence type="predicted"/>
<reference evidence="1 2" key="1">
    <citation type="submission" date="2019-03" db="EMBL/GenBank/DDBJ databases">
        <title>Long-read sequencing reveals hyperdense prophage content in a complex bacterial symbiont genome.</title>
        <authorList>
            <person name="Frost C.L."/>
            <person name="Siozios S."/>
            <person name="Nadal-Jimenez P."/>
            <person name="Brockhurst M.A."/>
            <person name="King K.C."/>
            <person name="Darby A.C."/>
            <person name="Hurst G.D.D."/>
        </authorList>
    </citation>
    <scope>NUCLEOTIDE SEQUENCE [LARGE SCALE GENOMIC DNA]</scope>
    <source>
        <strain evidence="1 2">FIN</strain>
    </source>
</reference>
<accession>A0A4P7KRR0</accession>
<dbReference type="KEGG" id="ans:ArsFIN_08310"/>
<dbReference type="GeneID" id="96879071"/>
<name>A0A4P7KRR0_9GAMM</name>
<gene>
    <name evidence="1" type="ORF">ArsFIN_08310</name>
</gene>
<dbReference type="AlphaFoldDB" id="A0A4P7KRR0"/>
<evidence type="ECO:0000313" key="2">
    <source>
        <dbReference type="Proteomes" id="UP000295134"/>
    </source>
</evidence>
<dbReference type="Proteomes" id="UP000295134">
    <property type="component" value="Chromosome"/>
</dbReference>
<protein>
    <submittedName>
        <fullName evidence="1">Uncharacterized protein</fullName>
    </submittedName>
</protein>